<dbReference type="Pfam" id="PF06904">
    <property type="entry name" value="Extensin-like_C"/>
    <property type="match status" value="1"/>
</dbReference>
<evidence type="ECO:0000313" key="4">
    <source>
        <dbReference type="EMBL" id="MEE7490182.1"/>
    </source>
</evidence>
<accession>A0ABU7TKB0</accession>
<feature type="compositionally biased region" description="Pro residues" evidence="1">
    <location>
        <begin position="61"/>
        <end position="70"/>
    </location>
</feature>
<keyword evidence="5" id="KW-1185">Reference proteome</keyword>
<evidence type="ECO:0000256" key="1">
    <source>
        <dbReference type="SAM" id="MobiDB-lite"/>
    </source>
</evidence>
<organism evidence="4 5">
    <name type="scientific">Methylobacterium oryzae</name>
    <dbReference type="NCBI Taxonomy" id="334852"/>
    <lineage>
        <taxon>Bacteria</taxon>
        <taxon>Pseudomonadati</taxon>
        <taxon>Pseudomonadota</taxon>
        <taxon>Alphaproteobacteria</taxon>
        <taxon>Hyphomicrobiales</taxon>
        <taxon>Methylobacteriaceae</taxon>
        <taxon>Methylobacterium</taxon>
    </lineage>
</organism>
<evidence type="ECO:0000256" key="2">
    <source>
        <dbReference type="SAM" id="SignalP"/>
    </source>
</evidence>
<evidence type="ECO:0000313" key="5">
    <source>
        <dbReference type="Proteomes" id="UP001355206"/>
    </source>
</evidence>
<dbReference type="RefSeq" id="WP_331301232.1">
    <property type="nucleotide sequence ID" value="NZ_MLCA01000001.1"/>
</dbReference>
<feature type="compositionally biased region" description="Basic and acidic residues" evidence="1">
    <location>
        <begin position="81"/>
        <end position="98"/>
    </location>
</feature>
<comment type="caution">
    <text evidence="4">The sequence shown here is derived from an EMBL/GenBank/DDBJ whole genome shotgun (WGS) entry which is preliminary data.</text>
</comment>
<reference evidence="4 5" key="1">
    <citation type="journal article" date="2012" name="Genet. Mol. Biol.">
        <title>Analysis of 16S rRNA and mxaF genes revealing insights into Methylobacterium niche-specific plant association.</title>
        <authorList>
            <person name="Dourado M.N."/>
            <person name="Andreote F.D."/>
            <person name="Dini-Andreote F."/>
            <person name="Conti R."/>
            <person name="Araujo J.M."/>
            <person name="Araujo W.L."/>
        </authorList>
    </citation>
    <scope>NUCLEOTIDE SEQUENCE [LARGE SCALE GENOMIC DNA]</scope>
    <source>
        <strain evidence="4 5">TC3-10</strain>
    </source>
</reference>
<proteinExistence type="predicted"/>
<feature type="chain" id="PRO_5046984879" evidence="2">
    <location>
        <begin position="22"/>
        <end position="319"/>
    </location>
</feature>
<dbReference type="InterPro" id="IPR009683">
    <property type="entry name" value="Extensin-like_C"/>
</dbReference>
<gene>
    <name evidence="4" type="ORF">MOTC310_06670</name>
</gene>
<feature type="domain" description="Extensin-like C-terminal" evidence="3">
    <location>
        <begin position="145"/>
        <end position="319"/>
    </location>
</feature>
<sequence>MPGRSLSTFRPAMMLVGGALAAGLAFPARPVRAVEATAATVPTPPPLPPERPEALKQPVAEPAPPTPPARPQELKPAVTEPSKDPGREPPGESGREKPSSAAQDSGKEAAKPEIPSPPPAPPERPPELSGAAALALKVTPPDDTACRTRLKRLGVDFEPLPPIAEGQCTAPLPLKVTKFADGVVLPQGATLTCQAAEALARWVTEVQVEAERALKHPLTGLELGGSYVCRGQNHDVDAKLSEHAFANAADIMGFAFAGRASIPVKAMPDGSEEAQFLGAVRAKACGFFRTVLGPGSNAAHANHFHLDQRERNAGHRLCQ</sequence>
<feature type="compositionally biased region" description="Pro residues" evidence="1">
    <location>
        <begin position="114"/>
        <end position="123"/>
    </location>
</feature>
<name>A0ABU7TKB0_9HYPH</name>
<dbReference type="Proteomes" id="UP001355206">
    <property type="component" value="Unassembled WGS sequence"/>
</dbReference>
<protein>
    <submittedName>
        <fullName evidence="4">Extensin</fullName>
    </submittedName>
</protein>
<dbReference type="EMBL" id="MLCA01000001">
    <property type="protein sequence ID" value="MEE7490182.1"/>
    <property type="molecule type" value="Genomic_DNA"/>
</dbReference>
<evidence type="ECO:0000259" key="3">
    <source>
        <dbReference type="Pfam" id="PF06904"/>
    </source>
</evidence>
<feature type="signal peptide" evidence="2">
    <location>
        <begin position="1"/>
        <end position="21"/>
    </location>
</feature>
<feature type="region of interest" description="Disordered" evidence="1">
    <location>
        <begin position="37"/>
        <end position="129"/>
    </location>
</feature>
<keyword evidence="2" id="KW-0732">Signal</keyword>